<evidence type="ECO:0000313" key="3">
    <source>
        <dbReference type="Proteomes" id="UP001549162"/>
    </source>
</evidence>
<organism evidence="2 3">
    <name type="scientific">Peptoniphilus olsenii</name>
    <dbReference type="NCBI Taxonomy" id="411570"/>
    <lineage>
        <taxon>Bacteria</taxon>
        <taxon>Bacillati</taxon>
        <taxon>Bacillota</taxon>
        <taxon>Tissierellia</taxon>
        <taxon>Tissierellales</taxon>
        <taxon>Peptoniphilaceae</taxon>
        <taxon>Peptoniphilus</taxon>
    </lineage>
</organism>
<comment type="caution">
    <text evidence="2">The sequence shown here is derived from an EMBL/GenBank/DDBJ whole genome shotgun (WGS) entry which is preliminary data.</text>
</comment>
<evidence type="ECO:0000313" key="2">
    <source>
        <dbReference type="EMBL" id="MET3617573.1"/>
    </source>
</evidence>
<gene>
    <name evidence="2" type="ORF">ABID14_001207</name>
</gene>
<accession>A0ABV2J9Y5</accession>
<keyword evidence="1" id="KW-1133">Transmembrane helix</keyword>
<dbReference type="RefSeq" id="WP_354368158.1">
    <property type="nucleotide sequence ID" value="NZ_JBEPMA010000006.1"/>
</dbReference>
<keyword evidence="3" id="KW-1185">Reference proteome</keyword>
<name>A0ABV2J9Y5_9FIRM</name>
<protein>
    <submittedName>
        <fullName evidence="2">Uncharacterized protein</fullName>
    </submittedName>
</protein>
<dbReference type="EMBL" id="JBEPMA010000006">
    <property type="protein sequence ID" value="MET3617573.1"/>
    <property type="molecule type" value="Genomic_DNA"/>
</dbReference>
<dbReference type="Proteomes" id="UP001549162">
    <property type="component" value="Unassembled WGS sequence"/>
</dbReference>
<sequence>MKNRKIIFIILLALDIAYTYLAIKGKAHFFHGYTRDSFLLYILRYIVLASPALVHYIPGGRRENIKESKKYAIPLAVFVAINLIIPMYLK</sequence>
<feature type="transmembrane region" description="Helical" evidence="1">
    <location>
        <begin position="71"/>
        <end position="89"/>
    </location>
</feature>
<keyword evidence="1" id="KW-0472">Membrane</keyword>
<evidence type="ECO:0000256" key="1">
    <source>
        <dbReference type="SAM" id="Phobius"/>
    </source>
</evidence>
<keyword evidence="1" id="KW-0812">Transmembrane</keyword>
<reference evidence="2 3" key="1">
    <citation type="submission" date="2024-06" db="EMBL/GenBank/DDBJ databases">
        <title>Genomic Encyclopedia of Type Strains, Phase IV (KMG-IV): sequencing the most valuable type-strain genomes for metagenomic binning, comparative biology and taxonomic classification.</title>
        <authorList>
            <person name="Goeker M."/>
        </authorList>
    </citation>
    <scope>NUCLEOTIDE SEQUENCE [LARGE SCALE GENOMIC DNA]</scope>
    <source>
        <strain evidence="2 3">DSM 21460</strain>
    </source>
</reference>
<proteinExistence type="predicted"/>
<feature type="transmembrane region" description="Helical" evidence="1">
    <location>
        <begin position="38"/>
        <end position="59"/>
    </location>
</feature>